<organism evidence="2 3">
    <name type="scientific">Ancylobacter tetraedralis</name>
    <dbReference type="NCBI Taxonomy" id="217068"/>
    <lineage>
        <taxon>Bacteria</taxon>
        <taxon>Pseudomonadati</taxon>
        <taxon>Pseudomonadota</taxon>
        <taxon>Alphaproteobacteria</taxon>
        <taxon>Hyphomicrobiales</taxon>
        <taxon>Xanthobacteraceae</taxon>
        <taxon>Ancylobacter</taxon>
    </lineage>
</organism>
<feature type="region of interest" description="Disordered" evidence="1">
    <location>
        <begin position="585"/>
        <end position="605"/>
    </location>
</feature>
<dbReference type="InterPro" id="IPR010144">
    <property type="entry name" value="CRISPR-assoc_prot_Csd1-typ"/>
</dbReference>
<accession>A0A839ZFU5</accession>
<dbReference type="EMBL" id="JACICD010000013">
    <property type="protein sequence ID" value="MBB3773644.1"/>
    <property type="molecule type" value="Genomic_DNA"/>
</dbReference>
<dbReference type="Pfam" id="PF09709">
    <property type="entry name" value="Cas_Csd1"/>
    <property type="match status" value="1"/>
</dbReference>
<name>A0A839ZFU5_9HYPH</name>
<dbReference type="AlphaFoldDB" id="A0A839ZFU5"/>
<dbReference type="NCBIfam" id="TIGR01863">
    <property type="entry name" value="cas_Csd1"/>
    <property type="match status" value="1"/>
</dbReference>
<keyword evidence="3" id="KW-1185">Reference proteome</keyword>
<evidence type="ECO:0000256" key="1">
    <source>
        <dbReference type="SAM" id="MobiDB-lite"/>
    </source>
</evidence>
<proteinExistence type="predicted"/>
<dbReference type="CDD" id="cd09757">
    <property type="entry name" value="Cas8c_I-C"/>
    <property type="match status" value="1"/>
</dbReference>
<protein>
    <submittedName>
        <fullName evidence="2">CRISPR-associated protein Csd1</fullName>
    </submittedName>
</protein>
<reference evidence="2 3" key="1">
    <citation type="submission" date="2020-08" db="EMBL/GenBank/DDBJ databases">
        <title>Genomic Encyclopedia of Type Strains, Phase IV (KMG-IV): sequencing the most valuable type-strain genomes for metagenomic binning, comparative biology and taxonomic classification.</title>
        <authorList>
            <person name="Goeker M."/>
        </authorList>
    </citation>
    <scope>NUCLEOTIDE SEQUENCE [LARGE SCALE GENOMIC DNA]</scope>
    <source>
        <strain evidence="2 3">DSM 5895</strain>
    </source>
</reference>
<evidence type="ECO:0000313" key="2">
    <source>
        <dbReference type="EMBL" id="MBB3773644.1"/>
    </source>
</evidence>
<sequence>MTILQSLDRYYERMAARGEAEPPGFSREKIGFAIELSPDGVPVAVIDLRAASGKKLVPQLLSVPAAVKRTAGILPNLLWDKSAYVLGRTAGEGKRTAQEHAAFKATHLDLLEGESDPSLLAVRRFLESWMPERFDAPPFHADMLDANIVFRLQGETRFVHEREAARARLGARLGGEGRRVACLVSGRPGIAQRLHPSIKGVNGAQSSGAALVSFNLDAFTSYGKEQGDNAPTSEEAAFRYGAALNGMLERSSRNRLARGIGDATVVFWADTSAIADEAAAQAAENWFAVMIDPPDDASEAKKVRDRLEDLVQGRPIDSLDELKEKKIRFHVLGLAPNAARLSVRYWLSDEFGTFVHRLAEHYRDLAIEPTPWGERPPSIAWLLMKTTAMQEKFDNIPPLLAGEVTRAVLEGTRYPRSLLANAIMRLRAGGDPATGWHAAIIRAVLAREFRVRRPDPHAPASHDRAKEELPVSLQRENSDPAYQLGRLFAAYETAQRMALGKVNATIRDRYFGAASATPARVFPILMRGVQNHLGKLRKGGKGAWLEREIEEITNRLEDYLPRSLPLEAQGRFVLGYYHQRKGQFTKPEAEAELASTDAEDHDNDE</sequence>
<dbReference type="Proteomes" id="UP000533469">
    <property type="component" value="Unassembled WGS sequence"/>
</dbReference>
<evidence type="ECO:0000313" key="3">
    <source>
        <dbReference type="Proteomes" id="UP000533469"/>
    </source>
</evidence>
<comment type="caution">
    <text evidence="2">The sequence shown here is derived from an EMBL/GenBank/DDBJ whole genome shotgun (WGS) entry which is preliminary data.</text>
</comment>
<gene>
    <name evidence="2" type="ORF">FHS55_004288</name>
</gene>
<dbReference type="RefSeq" id="WP_183191841.1">
    <property type="nucleotide sequence ID" value="NZ_JACICD010000013.1"/>
</dbReference>